<dbReference type="InterPro" id="IPR004616">
    <property type="entry name" value="Leu/Phe-tRNA_Trfase"/>
</dbReference>
<keyword evidence="1 4" id="KW-0963">Cytoplasm</keyword>
<evidence type="ECO:0000313" key="5">
    <source>
        <dbReference type="EMBL" id="BAO82633.1"/>
    </source>
</evidence>
<evidence type="ECO:0000256" key="4">
    <source>
        <dbReference type="HAMAP-Rule" id="MF_00688"/>
    </source>
</evidence>
<dbReference type="GO" id="GO:0005737">
    <property type="term" value="C:cytoplasm"/>
    <property type="evidence" value="ECO:0007669"/>
    <property type="project" value="UniProtKB-SubCell"/>
</dbReference>
<comment type="similarity">
    <text evidence="4">Belongs to the L/F-transferase family.</text>
</comment>
<dbReference type="InterPro" id="IPR042203">
    <property type="entry name" value="Leu/Phe-tRNA_Trfase_C"/>
</dbReference>
<comment type="function">
    <text evidence="4">Functions in the N-end rule pathway of protein degradation where it conjugates Leu, Phe and, less efficiently, Met from aminoacyl-tRNAs to the N-termini of proteins containing an N-terminal arginine or lysine.</text>
</comment>
<comment type="catalytic activity">
    <reaction evidence="4">
        <text>L-phenylalanyl-tRNA(Phe) + an N-terminal L-alpha-aminoacyl-[protein] = an N-terminal L-phenylalanyl-L-alpha-aminoacyl-[protein] + tRNA(Phe)</text>
        <dbReference type="Rhea" id="RHEA:43632"/>
        <dbReference type="Rhea" id="RHEA-COMP:9668"/>
        <dbReference type="Rhea" id="RHEA-COMP:9699"/>
        <dbReference type="Rhea" id="RHEA-COMP:10636"/>
        <dbReference type="Rhea" id="RHEA-COMP:10637"/>
        <dbReference type="ChEBI" id="CHEBI:78442"/>
        <dbReference type="ChEBI" id="CHEBI:78531"/>
        <dbReference type="ChEBI" id="CHEBI:78597"/>
        <dbReference type="ChEBI" id="CHEBI:83561"/>
        <dbReference type="EC" id="2.3.2.6"/>
    </reaction>
</comment>
<comment type="catalytic activity">
    <reaction evidence="4">
        <text>N-terminal L-lysyl-[protein] + L-leucyl-tRNA(Leu) = N-terminal L-leucyl-L-lysyl-[protein] + tRNA(Leu) + H(+)</text>
        <dbReference type="Rhea" id="RHEA:12340"/>
        <dbReference type="Rhea" id="RHEA-COMP:9613"/>
        <dbReference type="Rhea" id="RHEA-COMP:9622"/>
        <dbReference type="Rhea" id="RHEA-COMP:12670"/>
        <dbReference type="Rhea" id="RHEA-COMP:12671"/>
        <dbReference type="ChEBI" id="CHEBI:15378"/>
        <dbReference type="ChEBI" id="CHEBI:65249"/>
        <dbReference type="ChEBI" id="CHEBI:78442"/>
        <dbReference type="ChEBI" id="CHEBI:78494"/>
        <dbReference type="ChEBI" id="CHEBI:133043"/>
        <dbReference type="EC" id="2.3.2.6"/>
    </reaction>
</comment>
<comment type="subcellular location">
    <subcellularLocation>
        <location evidence="4">Cytoplasm</location>
    </subcellularLocation>
</comment>
<dbReference type="HOGENOM" id="CLU_075045_0_0_4"/>
<proteinExistence type="inferred from homology"/>
<evidence type="ECO:0000313" key="6">
    <source>
        <dbReference type="Proteomes" id="UP000066014"/>
    </source>
</evidence>
<dbReference type="GO" id="GO:0030163">
    <property type="term" value="P:protein catabolic process"/>
    <property type="evidence" value="ECO:0007669"/>
    <property type="project" value="UniProtKB-UniRule"/>
</dbReference>
<accession>A0A060NSW1</accession>
<comment type="catalytic activity">
    <reaction evidence="4">
        <text>N-terminal L-arginyl-[protein] + L-leucyl-tRNA(Leu) = N-terminal L-leucyl-L-arginyl-[protein] + tRNA(Leu) + H(+)</text>
        <dbReference type="Rhea" id="RHEA:50416"/>
        <dbReference type="Rhea" id="RHEA-COMP:9613"/>
        <dbReference type="Rhea" id="RHEA-COMP:9622"/>
        <dbReference type="Rhea" id="RHEA-COMP:12672"/>
        <dbReference type="Rhea" id="RHEA-COMP:12673"/>
        <dbReference type="ChEBI" id="CHEBI:15378"/>
        <dbReference type="ChEBI" id="CHEBI:64719"/>
        <dbReference type="ChEBI" id="CHEBI:78442"/>
        <dbReference type="ChEBI" id="CHEBI:78494"/>
        <dbReference type="ChEBI" id="CHEBI:133044"/>
        <dbReference type="EC" id="2.3.2.6"/>
    </reaction>
</comment>
<dbReference type="HAMAP" id="MF_00688">
    <property type="entry name" value="Leu_Phe_trans"/>
    <property type="match status" value="1"/>
</dbReference>
<organism evidence="5 6">
    <name type="scientific">Serpentinimonas maccroryi</name>
    <dbReference type="NCBI Taxonomy" id="1458426"/>
    <lineage>
        <taxon>Bacteria</taxon>
        <taxon>Pseudomonadati</taxon>
        <taxon>Pseudomonadota</taxon>
        <taxon>Betaproteobacteria</taxon>
        <taxon>Burkholderiales</taxon>
        <taxon>Comamonadaceae</taxon>
        <taxon>Serpentinimonas</taxon>
    </lineage>
</organism>
<dbReference type="KEGG" id="cbab:SMCB_0405"/>
<dbReference type="Gene3D" id="3.40.630.70">
    <property type="entry name" value="Leucyl/phenylalanyl-tRNA-protein transferase, C-terminal domain"/>
    <property type="match status" value="1"/>
</dbReference>
<gene>
    <name evidence="4 5" type="primary">aat</name>
    <name evidence="5" type="ORF">SMCB_0405</name>
</gene>
<protein>
    <recommendedName>
        <fullName evidence="4">Leucyl/phenylalanyl-tRNA--protein transferase</fullName>
        <ecNumber evidence="4">2.3.2.6</ecNumber>
    </recommendedName>
    <alternativeName>
        <fullName evidence="4">L/F-transferase</fullName>
    </alternativeName>
    <alternativeName>
        <fullName evidence="4">Leucyltransferase</fullName>
    </alternativeName>
    <alternativeName>
        <fullName evidence="4">Phenyalanyltransferase</fullName>
    </alternativeName>
</protein>
<dbReference type="InterPro" id="IPR016181">
    <property type="entry name" value="Acyl_CoA_acyltransferase"/>
</dbReference>
<dbReference type="Gene3D" id="3.30.70.3550">
    <property type="entry name" value="Leucyl/phenylalanyl-tRNA-protein transferase, N-terminal domain"/>
    <property type="match status" value="1"/>
</dbReference>
<dbReference type="OrthoDB" id="9790282at2"/>
<keyword evidence="6" id="KW-1185">Reference proteome</keyword>
<dbReference type="Proteomes" id="UP000066014">
    <property type="component" value="Chromosome"/>
</dbReference>
<evidence type="ECO:0000256" key="2">
    <source>
        <dbReference type="ARBA" id="ARBA00022679"/>
    </source>
</evidence>
<dbReference type="STRING" id="1458426.SMCB_0405"/>
<name>A0A060NSW1_9BURK</name>
<evidence type="ECO:0000256" key="3">
    <source>
        <dbReference type="ARBA" id="ARBA00023315"/>
    </source>
</evidence>
<dbReference type="SUPFAM" id="SSF55729">
    <property type="entry name" value="Acyl-CoA N-acyltransferases (Nat)"/>
    <property type="match status" value="1"/>
</dbReference>
<keyword evidence="3 4" id="KW-0012">Acyltransferase</keyword>
<dbReference type="AlphaFoldDB" id="A0A060NSW1"/>
<evidence type="ECO:0000256" key="1">
    <source>
        <dbReference type="ARBA" id="ARBA00022490"/>
    </source>
</evidence>
<dbReference type="Pfam" id="PF03588">
    <property type="entry name" value="Leu_Phe_trans"/>
    <property type="match status" value="1"/>
</dbReference>
<dbReference type="InterPro" id="IPR042221">
    <property type="entry name" value="Leu/Phe-tRNA_Trfase_N"/>
</dbReference>
<dbReference type="EC" id="2.3.2.6" evidence="4"/>
<dbReference type="NCBIfam" id="TIGR00667">
    <property type="entry name" value="aat"/>
    <property type="match status" value="1"/>
</dbReference>
<dbReference type="GO" id="GO:0008914">
    <property type="term" value="F:leucyl-tRNA--protein transferase activity"/>
    <property type="evidence" value="ECO:0007669"/>
    <property type="project" value="UniProtKB-UniRule"/>
</dbReference>
<keyword evidence="2 4" id="KW-0808">Transferase</keyword>
<dbReference type="RefSeq" id="WP_045537417.1">
    <property type="nucleotide sequence ID" value="NZ_AP014569.1"/>
</dbReference>
<reference evidence="5 6" key="1">
    <citation type="journal article" date="2014" name="Nat. Commun.">
        <title>Physiological and genomic features of highly alkaliphilic hydrogen-utilizing Betaproteobacteria from a continental serpentinizing site.</title>
        <authorList>
            <person name="Suzuki S."/>
            <person name="Kuenen J.G."/>
            <person name="Schipper K."/>
            <person name="van der Velde S."/>
            <person name="Ishii S."/>
            <person name="Wu A."/>
            <person name="Sorokin D.Y."/>
            <person name="Tenney A."/>
            <person name="Meng X.Y."/>
            <person name="Morrill P.L."/>
            <person name="Kamagata Y."/>
            <person name="Muyzer G."/>
            <person name="Nealson K.H."/>
        </authorList>
    </citation>
    <scope>NUCLEOTIDE SEQUENCE [LARGE SCALE GENOMIC DNA]</scope>
    <source>
        <strain evidence="5 6">B1</strain>
    </source>
</reference>
<dbReference type="EMBL" id="AP014569">
    <property type="protein sequence ID" value="BAO82633.1"/>
    <property type="molecule type" value="Genomic_DNA"/>
</dbReference>
<sequence length="261" mass="28846">MSHPPGPRLALPWLEPGQAFPPVEQAWAEGDPIPGLLAAGGALDCATLTRAYASGIFPWFSGEQPILWWSPDPRMALRPADFRLHPSLRKEIRRGLRSGELEIRIDSAFEHVLRACAHSPRHGQRGTWIVPPMIDAYLAWHQAGSVHSVETWHRGELVGGLYCVNLGRMVFGESMYSRRPNASKIALAALVACARAWQVPLIDCQQDTAHLASLGARTLSRSEFLRSAQQAMAAPSPLWRFETVHWQTLLAPNPSTQPPPP</sequence>